<reference evidence="3 4" key="1">
    <citation type="journal article" date="2016" name="Nat. Commun.">
        <title>Thousands of microbial genomes shed light on interconnected biogeochemical processes in an aquifer system.</title>
        <authorList>
            <person name="Anantharaman K."/>
            <person name="Brown C.T."/>
            <person name="Hug L.A."/>
            <person name="Sharon I."/>
            <person name="Castelle C.J."/>
            <person name="Probst A.J."/>
            <person name="Thomas B.C."/>
            <person name="Singh A."/>
            <person name="Wilkins M.J."/>
            <person name="Karaoz U."/>
            <person name="Brodie E.L."/>
            <person name="Williams K.H."/>
            <person name="Hubbard S.S."/>
            <person name="Banfield J.F."/>
        </authorList>
    </citation>
    <scope>NUCLEOTIDE SEQUENCE [LARGE SCALE GENOMIC DNA]</scope>
</reference>
<dbReference type="STRING" id="1798680.A3J66_01825"/>
<dbReference type="EMBL" id="MFQB01000041">
    <property type="protein sequence ID" value="OGH65937.1"/>
    <property type="molecule type" value="Genomic_DNA"/>
</dbReference>
<dbReference type="Gene3D" id="3.40.50.2000">
    <property type="entry name" value="Glycogen Phosphorylase B"/>
    <property type="match status" value="2"/>
</dbReference>
<name>A0A1F6M2S6_9BACT</name>
<evidence type="ECO:0000259" key="2">
    <source>
        <dbReference type="Pfam" id="PF13439"/>
    </source>
</evidence>
<dbReference type="AlphaFoldDB" id="A0A1F6M2S6"/>
<evidence type="ECO:0000313" key="4">
    <source>
        <dbReference type="Proteomes" id="UP000176282"/>
    </source>
</evidence>
<dbReference type="PANTHER" id="PTHR45947">
    <property type="entry name" value="SULFOQUINOVOSYL TRANSFERASE SQD2"/>
    <property type="match status" value="1"/>
</dbReference>
<evidence type="ECO:0008006" key="5">
    <source>
        <dbReference type="Google" id="ProtNLM"/>
    </source>
</evidence>
<comment type="caution">
    <text evidence="3">The sequence shown here is derived from an EMBL/GenBank/DDBJ whole genome shotgun (WGS) entry which is preliminary data.</text>
</comment>
<feature type="domain" description="Glycosyl transferase family 1" evidence="1">
    <location>
        <begin position="204"/>
        <end position="364"/>
    </location>
</feature>
<evidence type="ECO:0000259" key="1">
    <source>
        <dbReference type="Pfam" id="PF00534"/>
    </source>
</evidence>
<dbReference type="Proteomes" id="UP000176282">
    <property type="component" value="Unassembled WGS sequence"/>
</dbReference>
<dbReference type="SUPFAM" id="SSF53756">
    <property type="entry name" value="UDP-Glycosyltransferase/glycogen phosphorylase"/>
    <property type="match status" value="1"/>
</dbReference>
<protein>
    <recommendedName>
        <fullName evidence="5">Glycosyl transferase family 1 domain-containing protein</fullName>
    </recommendedName>
</protein>
<organism evidence="3 4">
    <name type="scientific">Candidatus Magasanikbacteria bacterium RIFCSPHIGHO2_02_FULL_47_14</name>
    <dbReference type="NCBI Taxonomy" id="1798680"/>
    <lineage>
        <taxon>Bacteria</taxon>
        <taxon>Candidatus Magasanikiibacteriota</taxon>
    </lineage>
</organism>
<dbReference type="InterPro" id="IPR028098">
    <property type="entry name" value="Glyco_trans_4-like_N"/>
</dbReference>
<gene>
    <name evidence="3" type="ORF">A3J66_01825</name>
</gene>
<dbReference type="GO" id="GO:0016758">
    <property type="term" value="F:hexosyltransferase activity"/>
    <property type="evidence" value="ECO:0007669"/>
    <property type="project" value="TreeGrafter"/>
</dbReference>
<dbReference type="Pfam" id="PF00534">
    <property type="entry name" value="Glycos_transf_1"/>
    <property type="match status" value="1"/>
</dbReference>
<dbReference type="PANTHER" id="PTHR45947:SF3">
    <property type="entry name" value="SULFOQUINOVOSYL TRANSFERASE SQD2"/>
    <property type="match status" value="1"/>
</dbReference>
<accession>A0A1F6M2S6</accession>
<dbReference type="InterPro" id="IPR001296">
    <property type="entry name" value="Glyco_trans_1"/>
</dbReference>
<sequence>MKTIFAFCPIFYPHMGGAERTVYELYSRLVRDHGYTVFLVTINTEDAAKTEVLDGVHVYRVGRQMHNKYVKFFLLQWWVLMAYLKGRRSFSFDMIQVHYAFPASLAMFVLARLTGKPLVISEYHFGTGADIYSMDQNPSYVNRVCGWIYRRAAMILTISQDNKRFIHHVSGRDDVTVLKQGTDHTFFSPTYRDEKVRERLLGAADVLLVTTSRISPRKNLEEMITAVSLLKKRGYRAVLVINGKVDKGNAEYDSRLREQVEKLGLQDVVIFQGFVSDQDLRVIYASSDVFLLTSKYEGFGIANVEALGSGIPVVTYDTGAAGDFITQWENGYVVPENTPESLAESLSQILSDPERLHAMKKHARACVEKELNWARYASEHGELFQTLLNASV</sequence>
<dbReference type="Pfam" id="PF13439">
    <property type="entry name" value="Glyco_transf_4"/>
    <property type="match status" value="1"/>
</dbReference>
<feature type="domain" description="Glycosyltransferase subfamily 4-like N-terminal" evidence="2">
    <location>
        <begin position="15"/>
        <end position="184"/>
    </location>
</feature>
<evidence type="ECO:0000313" key="3">
    <source>
        <dbReference type="EMBL" id="OGH65937.1"/>
    </source>
</evidence>
<dbReference type="InterPro" id="IPR050194">
    <property type="entry name" value="Glycosyltransferase_grp1"/>
</dbReference>
<proteinExistence type="predicted"/>
<dbReference type="CDD" id="cd03801">
    <property type="entry name" value="GT4_PimA-like"/>
    <property type="match status" value="1"/>
</dbReference>